<protein>
    <submittedName>
        <fullName evidence="1">Uncharacterized protein</fullName>
    </submittedName>
</protein>
<dbReference type="EMBL" id="CM041536">
    <property type="protein sequence ID" value="KAI3370703.1"/>
    <property type="molecule type" value="Genomic_DNA"/>
</dbReference>
<reference evidence="1" key="1">
    <citation type="submission" date="2022-04" db="EMBL/GenBank/DDBJ databases">
        <title>Jade perch genome.</title>
        <authorList>
            <person name="Chao B."/>
        </authorList>
    </citation>
    <scope>NUCLEOTIDE SEQUENCE</scope>
    <source>
        <strain evidence="1">CB-2022</strain>
    </source>
</reference>
<comment type="caution">
    <text evidence="1">The sequence shown here is derived from an EMBL/GenBank/DDBJ whole genome shotgun (WGS) entry which is preliminary data.</text>
</comment>
<dbReference type="Proteomes" id="UP000831701">
    <property type="component" value="Chromosome 6"/>
</dbReference>
<organism evidence="1 2">
    <name type="scientific">Scortum barcoo</name>
    <name type="common">barcoo grunter</name>
    <dbReference type="NCBI Taxonomy" id="214431"/>
    <lineage>
        <taxon>Eukaryota</taxon>
        <taxon>Metazoa</taxon>
        <taxon>Chordata</taxon>
        <taxon>Craniata</taxon>
        <taxon>Vertebrata</taxon>
        <taxon>Euteleostomi</taxon>
        <taxon>Actinopterygii</taxon>
        <taxon>Neopterygii</taxon>
        <taxon>Teleostei</taxon>
        <taxon>Neoteleostei</taxon>
        <taxon>Acanthomorphata</taxon>
        <taxon>Eupercaria</taxon>
        <taxon>Centrarchiformes</taxon>
        <taxon>Terapontoidei</taxon>
        <taxon>Terapontidae</taxon>
        <taxon>Scortum</taxon>
    </lineage>
</organism>
<keyword evidence="2" id="KW-1185">Reference proteome</keyword>
<gene>
    <name evidence="1" type="ORF">L3Q82_007260</name>
</gene>
<evidence type="ECO:0000313" key="2">
    <source>
        <dbReference type="Proteomes" id="UP000831701"/>
    </source>
</evidence>
<sequence length="431" mass="49193">MVICTEDKATCAAVTSSLEEMASSQLLKGHMLLRALFLILMGMFFSFVLWGTRSNEQPSSDLRIPEQFSIDLPGCSAIVSGDAEGRKSGLEVLLASRKRQNLLSEDFYLNVTKDCPAYIEERGFITVPLSKEERDFPIAYSMVIHEKIEMFERLLRAVYTPQNIYCVHVDQKSPTEFQKAVEAIVSCFPNVFVATRLERVVYASWSRVQADLNCMKDLLSSHVRWRYLLNTCGTDFPIKTNREMVRVLKALNGKNSMESEQTNNYKKTRWQYHHNVTNTIIRTSIMKSPPPISSPMFSGNAYFVVTRAFVKHVMEDREVQKLVEWEKDTYSPDEHLWATLQRMPSVPGSVPSNKKYDASDMQALARVVKWSYLAGDVRRGAPYSPCNGVYRRAVCVYGAGDLQWLLKQHHLLANKFDPEVDDIAIRCVEVP</sequence>
<proteinExistence type="predicted"/>
<name>A0ACB8WVJ6_9TELE</name>
<evidence type="ECO:0000313" key="1">
    <source>
        <dbReference type="EMBL" id="KAI3370703.1"/>
    </source>
</evidence>
<accession>A0ACB8WVJ6</accession>